<dbReference type="InterPro" id="IPR036096">
    <property type="entry name" value="Ataxin_AXH_dom_sf"/>
</dbReference>
<evidence type="ECO:0000256" key="1">
    <source>
        <dbReference type="ARBA" id="ARBA00004123"/>
    </source>
</evidence>
<gene>
    <name evidence="9" type="ORF">X975_05964</name>
</gene>
<dbReference type="SMART" id="SM00536">
    <property type="entry name" value="AXH"/>
    <property type="match status" value="1"/>
</dbReference>
<keyword evidence="10" id="KW-1185">Reference proteome</keyword>
<dbReference type="PANTHER" id="PTHR13392:SF13">
    <property type="entry name" value="AXH DOMAIN-CONTAINING PROTEIN"/>
    <property type="match status" value="1"/>
</dbReference>
<keyword evidence="5" id="KW-0804">Transcription</keyword>
<organism evidence="9 10">
    <name type="scientific">Stegodyphus mimosarum</name>
    <name type="common">African social velvet spider</name>
    <dbReference type="NCBI Taxonomy" id="407821"/>
    <lineage>
        <taxon>Eukaryota</taxon>
        <taxon>Metazoa</taxon>
        <taxon>Ecdysozoa</taxon>
        <taxon>Arthropoda</taxon>
        <taxon>Chelicerata</taxon>
        <taxon>Arachnida</taxon>
        <taxon>Araneae</taxon>
        <taxon>Araneomorphae</taxon>
        <taxon>Entelegynae</taxon>
        <taxon>Eresoidea</taxon>
        <taxon>Eresidae</taxon>
        <taxon>Stegodyphus</taxon>
    </lineage>
</organism>
<dbReference type="OMA" id="GMIVHSP"/>
<feature type="region of interest" description="Disordered" evidence="7">
    <location>
        <begin position="34"/>
        <end position="56"/>
    </location>
</feature>
<reference evidence="9 10" key="1">
    <citation type="submission" date="2013-11" db="EMBL/GenBank/DDBJ databases">
        <title>Genome sequencing of Stegodyphus mimosarum.</title>
        <authorList>
            <person name="Bechsgaard J."/>
        </authorList>
    </citation>
    <scope>NUCLEOTIDE SEQUENCE [LARGE SCALE GENOMIC DNA]</scope>
</reference>
<evidence type="ECO:0000259" key="8">
    <source>
        <dbReference type="PROSITE" id="PS51148"/>
    </source>
</evidence>
<feature type="region of interest" description="Disordered" evidence="7">
    <location>
        <begin position="177"/>
        <end position="206"/>
    </location>
</feature>
<feature type="compositionally biased region" description="Polar residues" evidence="7">
    <location>
        <begin position="38"/>
        <end position="51"/>
    </location>
</feature>
<dbReference type="Proteomes" id="UP000054359">
    <property type="component" value="Unassembled WGS sequence"/>
</dbReference>
<accession>A0A087UYT5</accession>
<keyword evidence="3" id="KW-0805">Transcription regulation</keyword>
<feature type="non-terminal residue" evidence="9">
    <location>
        <position position="523"/>
    </location>
</feature>
<dbReference type="SUPFAM" id="SSF102031">
    <property type="entry name" value="AXH domain"/>
    <property type="match status" value="1"/>
</dbReference>
<dbReference type="GO" id="GO:0005634">
    <property type="term" value="C:nucleus"/>
    <property type="evidence" value="ECO:0007669"/>
    <property type="project" value="UniProtKB-SubCell"/>
</dbReference>
<keyword evidence="2" id="KW-0678">Repressor</keyword>
<keyword evidence="6" id="KW-0539">Nucleus</keyword>
<feature type="compositionally biased region" description="Low complexity" evidence="7">
    <location>
        <begin position="389"/>
        <end position="411"/>
    </location>
</feature>
<feature type="domain" description="AXH" evidence="8">
    <location>
        <begin position="419"/>
        <end position="523"/>
    </location>
</feature>
<evidence type="ECO:0000313" key="10">
    <source>
        <dbReference type="Proteomes" id="UP000054359"/>
    </source>
</evidence>
<dbReference type="InterPro" id="IPR043404">
    <property type="entry name" value="ATAXIN1-like"/>
</dbReference>
<protein>
    <submittedName>
        <fullName evidence="9">Ataxin-1</fullName>
    </submittedName>
</protein>
<sequence length="523" mass="55556">MNGTEKSAMTGSSNPRNEQLNWLSEVASAASKGALSRHISSPEVNEVNSSAPAVLTDSGDGTPSLLLPSSVPVFSPPVVIARPIDTSSLRMFASPFQVERTRHVQQASIPIGGSGTALYYSQAPRTVPYSNFFPATYSSAAVYSPASHSIVTSASVNPPEPVRSYLQVDNYSLNSVPNISSTHPQHSCSPGYLQQHSQSASSPTSIGLSQSVSHNRLFQQGRSILISRSPEGMIVHSPHEREPSHVKLQLSPTLLQEDTARRKSFTSADSVLGSSSCSPIIETSQTTTVPADFALAKEYVGQLRTSPSHIGYKLPTGKEGSLKHRILRPPSINIIDLPQSVVADAPLSAPPIRTHREPSPKQARSIPSSGYRSFSSSASSLTEVTNRIPSASASPSGSFPNHCSSLSSGSPSPAPPSSPGAAAQLKYPQSFMKGAIIQLANNQLKQVENMTTEDFIECGSLSSTLRIDSSTVVSIEKTPSTGAAKLGFHVGQDNIQITVEAPLEHPFFVYKQGWSSCSPERSA</sequence>
<evidence type="ECO:0000256" key="4">
    <source>
        <dbReference type="ARBA" id="ARBA00023125"/>
    </source>
</evidence>
<dbReference type="OrthoDB" id="10000452at2759"/>
<dbReference type="STRING" id="407821.A0A087UYT5"/>
<evidence type="ECO:0000256" key="6">
    <source>
        <dbReference type="ARBA" id="ARBA00023242"/>
    </source>
</evidence>
<dbReference type="EMBL" id="KK122333">
    <property type="protein sequence ID" value="KFM82524.1"/>
    <property type="molecule type" value="Genomic_DNA"/>
</dbReference>
<feature type="region of interest" description="Disordered" evidence="7">
    <location>
        <begin position="349"/>
        <end position="423"/>
    </location>
</feature>
<dbReference type="PANTHER" id="PTHR13392">
    <property type="entry name" value="ATAXIN 1"/>
    <property type="match status" value="1"/>
</dbReference>
<feature type="compositionally biased region" description="Low complexity" evidence="7">
    <location>
        <begin position="365"/>
        <end position="380"/>
    </location>
</feature>
<dbReference type="PROSITE" id="PS51148">
    <property type="entry name" value="AXH"/>
    <property type="match status" value="1"/>
</dbReference>
<keyword evidence="4" id="KW-0238">DNA-binding</keyword>
<dbReference type="GO" id="GO:0003723">
    <property type="term" value="F:RNA binding"/>
    <property type="evidence" value="ECO:0007669"/>
    <property type="project" value="InterPro"/>
</dbReference>
<evidence type="ECO:0000256" key="3">
    <source>
        <dbReference type="ARBA" id="ARBA00023015"/>
    </source>
</evidence>
<dbReference type="InterPro" id="IPR003652">
    <property type="entry name" value="Ataxin_AXH_dom"/>
</dbReference>
<evidence type="ECO:0000256" key="7">
    <source>
        <dbReference type="SAM" id="MobiDB-lite"/>
    </source>
</evidence>
<dbReference type="GO" id="GO:0006355">
    <property type="term" value="P:regulation of DNA-templated transcription"/>
    <property type="evidence" value="ECO:0007669"/>
    <property type="project" value="InterPro"/>
</dbReference>
<name>A0A087UYT5_STEMI</name>
<evidence type="ECO:0000256" key="2">
    <source>
        <dbReference type="ARBA" id="ARBA00022491"/>
    </source>
</evidence>
<comment type="subcellular location">
    <subcellularLocation>
        <location evidence="1">Nucleus</location>
    </subcellularLocation>
</comment>
<evidence type="ECO:0000256" key="5">
    <source>
        <dbReference type="ARBA" id="ARBA00023163"/>
    </source>
</evidence>
<dbReference type="GO" id="GO:0003677">
    <property type="term" value="F:DNA binding"/>
    <property type="evidence" value="ECO:0007669"/>
    <property type="project" value="UniProtKB-KW"/>
</dbReference>
<proteinExistence type="predicted"/>
<evidence type="ECO:0000313" key="9">
    <source>
        <dbReference type="EMBL" id="KFM82524.1"/>
    </source>
</evidence>
<dbReference type="Pfam" id="PF08517">
    <property type="entry name" value="AXH"/>
    <property type="match status" value="1"/>
</dbReference>
<dbReference type="AlphaFoldDB" id="A0A087UYT5"/>
<feature type="region of interest" description="Disordered" evidence="7">
    <location>
        <begin position="1"/>
        <end position="21"/>
    </location>
</feature>